<keyword evidence="3" id="KW-1185">Reference proteome</keyword>
<dbReference type="EMBL" id="CM007374">
    <property type="protein sequence ID" value="OIV97768.1"/>
    <property type="molecule type" value="Genomic_DNA"/>
</dbReference>
<organism evidence="2 3">
    <name type="scientific">Lupinus angustifolius</name>
    <name type="common">Narrow-leaved blue lupine</name>
    <dbReference type="NCBI Taxonomy" id="3871"/>
    <lineage>
        <taxon>Eukaryota</taxon>
        <taxon>Viridiplantae</taxon>
        <taxon>Streptophyta</taxon>
        <taxon>Embryophyta</taxon>
        <taxon>Tracheophyta</taxon>
        <taxon>Spermatophyta</taxon>
        <taxon>Magnoliopsida</taxon>
        <taxon>eudicotyledons</taxon>
        <taxon>Gunneridae</taxon>
        <taxon>Pentapetalae</taxon>
        <taxon>rosids</taxon>
        <taxon>fabids</taxon>
        <taxon>Fabales</taxon>
        <taxon>Fabaceae</taxon>
        <taxon>Papilionoideae</taxon>
        <taxon>50 kb inversion clade</taxon>
        <taxon>genistoids sensu lato</taxon>
        <taxon>core genistoids</taxon>
        <taxon>Genisteae</taxon>
        <taxon>Lupinus</taxon>
    </lineage>
</organism>
<name>A0A4P1QYV0_LUPAN</name>
<dbReference type="KEGG" id="lang:109326412"/>
<dbReference type="AlphaFoldDB" id="A0A4P1QYV0"/>
<dbReference type="OrthoDB" id="1933874at2759"/>
<gene>
    <name evidence="2" type="ORF">TanjilG_12525</name>
</gene>
<feature type="region of interest" description="Disordered" evidence="1">
    <location>
        <begin position="1"/>
        <end position="137"/>
    </location>
</feature>
<dbReference type="GO" id="GO:0005794">
    <property type="term" value="C:Golgi apparatus"/>
    <property type="evidence" value="ECO:0007669"/>
    <property type="project" value="TreeGrafter"/>
</dbReference>
<feature type="compositionally biased region" description="Polar residues" evidence="1">
    <location>
        <begin position="83"/>
        <end position="92"/>
    </location>
</feature>
<proteinExistence type="predicted"/>
<feature type="compositionally biased region" description="Polar residues" evidence="1">
    <location>
        <begin position="124"/>
        <end position="133"/>
    </location>
</feature>
<feature type="compositionally biased region" description="Acidic residues" evidence="1">
    <location>
        <begin position="101"/>
        <end position="119"/>
    </location>
</feature>
<accession>A0A4P1QYV0</accession>
<feature type="compositionally biased region" description="Acidic residues" evidence="1">
    <location>
        <begin position="61"/>
        <end position="81"/>
    </location>
</feature>
<sequence length="221" mass="25298">MARMKMTLTVAERNRRREQAPPRNKNTKFAKRSIPTTSNPIKKRRKQDEQESEEESHVPSQEEEQEVEEEEEENVDVDVDEGPSSSNPINNSKGKQKMEQQEDDDDDEEKEEEEDDGESDKEPSSSNANNTTIIIEHSERKLFKDKAQEVKQALEEALPGITITINSRKLNKLGSFDIEEEGGEKFCSLKGMKSPFKRLKELDVERVVSDITDKISSKNNS</sequence>
<protein>
    <submittedName>
        <fullName evidence="2">Uncharacterized protein</fullName>
    </submittedName>
</protein>
<dbReference type="Proteomes" id="UP000188354">
    <property type="component" value="Chromosome LG14"/>
</dbReference>
<dbReference type="STRING" id="3871.A0A4P1QYV0"/>
<evidence type="ECO:0000313" key="3">
    <source>
        <dbReference type="Proteomes" id="UP000188354"/>
    </source>
</evidence>
<dbReference type="Gramene" id="OIV97768">
    <property type="protein sequence ID" value="OIV97768"/>
    <property type="gene ID" value="TanjilG_12525"/>
</dbReference>
<dbReference type="PANTHER" id="PTHR33638:SF1">
    <property type="entry name" value="SELENOPROTEIN H"/>
    <property type="match status" value="1"/>
</dbReference>
<reference evidence="2 3" key="1">
    <citation type="journal article" date="2017" name="Plant Biotechnol. J.">
        <title>A comprehensive draft genome sequence for lupin (Lupinus angustifolius), an emerging health food: insights into plant-microbe interactions and legume evolution.</title>
        <authorList>
            <person name="Hane J.K."/>
            <person name="Ming Y."/>
            <person name="Kamphuis L.G."/>
            <person name="Nelson M.N."/>
            <person name="Garg G."/>
            <person name="Atkins C.A."/>
            <person name="Bayer P.E."/>
            <person name="Bravo A."/>
            <person name="Bringans S."/>
            <person name="Cannon S."/>
            <person name="Edwards D."/>
            <person name="Foley R."/>
            <person name="Gao L.L."/>
            <person name="Harrison M.J."/>
            <person name="Huang W."/>
            <person name="Hurgobin B."/>
            <person name="Li S."/>
            <person name="Liu C.W."/>
            <person name="McGrath A."/>
            <person name="Morahan G."/>
            <person name="Murray J."/>
            <person name="Weller J."/>
            <person name="Jian J."/>
            <person name="Singh K.B."/>
        </authorList>
    </citation>
    <scope>NUCLEOTIDE SEQUENCE [LARGE SCALE GENOMIC DNA]</scope>
    <source>
        <strain evidence="3">cv. Tanjil</strain>
        <tissue evidence="2">Whole plant</tissue>
    </source>
</reference>
<dbReference type="PANTHER" id="PTHR33638">
    <property type="entry name" value="SELENOPROTEIN H"/>
    <property type="match status" value="1"/>
</dbReference>
<evidence type="ECO:0000313" key="2">
    <source>
        <dbReference type="EMBL" id="OIV97768.1"/>
    </source>
</evidence>
<evidence type="ECO:0000256" key="1">
    <source>
        <dbReference type="SAM" id="MobiDB-lite"/>
    </source>
</evidence>
<dbReference type="InterPro" id="IPR052674">
    <property type="entry name" value="SelWTH-like"/>
</dbReference>